<comment type="caution">
    <text evidence="2">The sequence shown here is derived from an EMBL/GenBank/DDBJ whole genome shotgun (WGS) entry which is preliminary data.</text>
</comment>
<feature type="region of interest" description="Disordered" evidence="1">
    <location>
        <begin position="211"/>
        <end position="231"/>
    </location>
</feature>
<accession>A0AAW1Q229</accession>
<sequence>MLTTEVDLLQLAEHLEPQQYPLCTSPPTCTFLDPEVIKTTLDGLNYMTGLAKNGKAVEPRHMPITYIEGEAGLGKSAMAINLHQGMQDMCQSPEGQLMWPHAAKLLNDPGDAGQKVWLLEVFADEFQLIQEQAARFNLSNYRRERISKTLVYELGYFAAQDVMACNSPLCGAARHGMVLLPGFFGTALGAISRYALPTKFAMRPPNAAPIAFEGGHGAAPQPAPQHTQHAP</sequence>
<gene>
    <name evidence="2" type="ORF">WJX74_007008</name>
</gene>
<dbReference type="EMBL" id="JALJOS010000078">
    <property type="protein sequence ID" value="KAK9816348.1"/>
    <property type="molecule type" value="Genomic_DNA"/>
</dbReference>
<keyword evidence="3" id="KW-1185">Reference proteome</keyword>
<evidence type="ECO:0000313" key="2">
    <source>
        <dbReference type="EMBL" id="KAK9816348.1"/>
    </source>
</evidence>
<reference evidence="2 3" key="1">
    <citation type="journal article" date="2024" name="Nat. Commun.">
        <title>Phylogenomics reveals the evolutionary origins of lichenization in chlorophyte algae.</title>
        <authorList>
            <person name="Puginier C."/>
            <person name="Libourel C."/>
            <person name="Otte J."/>
            <person name="Skaloud P."/>
            <person name="Haon M."/>
            <person name="Grisel S."/>
            <person name="Petersen M."/>
            <person name="Berrin J.G."/>
            <person name="Delaux P.M."/>
            <person name="Dal Grande F."/>
            <person name="Keller J."/>
        </authorList>
    </citation>
    <scope>NUCLEOTIDE SEQUENCE [LARGE SCALE GENOMIC DNA]</scope>
    <source>
        <strain evidence="2 3">SAG 2145</strain>
    </source>
</reference>
<protein>
    <submittedName>
        <fullName evidence="2">Uncharacterized protein</fullName>
    </submittedName>
</protein>
<feature type="compositionally biased region" description="Low complexity" evidence="1">
    <location>
        <begin position="218"/>
        <end position="231"/>
    </location>
</feature>
<dbReference type="Proteomes" id="UP001438707">
    <property type="component" value="Unassembled WGS sequence"/>
</dbReference>
<evidence type="ECO:0000256" key="1">
    <source>
        <dbReference type="SAM" id="MobiDB-lite"/>
    </source>
</evidence>
<proteinExistence type="predicted"/>
<name>A0AAW1Q229_9CHLO</name>
<organism evidence="2 3">
    <name type="scientific">Apatococcus lobatus</name>
    <dbReference type="NCBI Taxonomy" id="904363"/>
    <lineage>
        <taxon>Eukaryota</taxon>
        <taxon>Viridiplantae</taxon>
        <taxon>Chlorophyta</taxon>
        <taxon>core chlorophytes</taxon>
        <taxon>Trebouxiophyceae</taxon>
        <taxon>Chlorellales</taxon>
        <taxon>Chlorellaceae</taxon>
        <taxon>Apatococcus</taxon>
    </lineage>
</organism>
<dbReference type="AlphaFoldDB" id="A0AAW1Q229"/>
<evidence type="ECO:0000313" key="3">
    <source>
        <dbReference type="Proteomes" id="UP001438707"/>
    </source>
</evidence>